<dbReference type="HOGENOM" id="CLU_1579029_0_0_1"/>
<proteinExistence type="predicted"/>
<dbReference type="EMBL" id="KN834851">
    <property type="protein sequence ID" value="KIK51956.1"/>
    <property type="molecule type" value="Genomic_DNA"/>
</dbReference>
<gene>
    <name evidence="1" type="ORF">GYMLUDRAFT_64553</name>
</gene>
<accession>A0A0D0BC41</accession>
<protein>
    <submittedName>
        <fullName evidence="1">Uncharacterized protein</fullName>
    </submittedName>
</protein>
<dbReference type="AlphaFoldDB" id="A0A0D0BC41"/>
<organism evidence="1 2">
    <name type="scientific">Collybiopsis luxurians FD-317 M1</name>
    <dbReference type="NCBI Taxonomy" id="944289"/>
    <lineage>
        <taxon>Eukaryota</taxon>
        <taxon>Fungi</taxon>
        <taxon>Dikarya</taxon>
        <taxon>Basidiomycota</taxon>
        <taxon>Agaricomycotina</taxon>
        <taxon>Agaricomycetes</taxon>
        <taxon>Agaricomycetidae</taxon>
        <taxon>Agaricales</taxon>
        <taxon>Marasmiineae</taxon>
        <taxon>Omphalotaceae</taxon>
        <taxon>Collybiopsis</taxon>
        <taxon>Collybiopsis luxurians</taxon>
    </lineage>
</organism>
<name>A0A0D0BC41_9AGAR</name>
<keyword evidence="2" id="KW-1185">Reference proteome</keyword>
<evidence type="ECO:0000313" key="2">
    <source>
        <dbReference type="Proteomes" id="UP000053593"/>
    </source>
</evidence>
<sequence length="198" mass="22529">MENSIGNLTKAIKPDVQPYMNLSEKAAVRAQVNALKENHIPETARDLGDNYILLHPTAQTSQILDERESAALARYLEEENIPTAHVVHWAHLCLPNGQITHLFWQEHRKTENVWMACNVKTQADADMKPEFNEVQFYFQFSRDIDNNTTPLEILAMVSRYSEADQNLCKQSFGTVILCKYQAYQVSGSYGAAFGIIYC</sequence>
<dbReference type="Proteomes" id="UP000053593">
    <property type="component" value="Unassembled WGS sequence"/>
</dbReference>
<dbReference type="OrthoDB" id="2669721at2759"/>
<reference evidence="1 2" key="1">
    <citation type="submission" date="2014-04" db="EMBL/GenBank/DDBJ databases">
        <title>Evolutionary Origins and Diversification of the Mycorrhizal Mutualists.</title>
        <authorList>
            <consortium name="DOE Joint Genome Institute"/>
            <consortium name="Mycorrhizal Genomics Consortium"/>
            <person name="Kohler A."/>
            <person name="Kuo A."/>
            <person name="Nagy L.G."/>
            <person name="Floudas D."/>
            <person name="Copeland A."/>
            <person name="Barry K.W."/>
            <person name="Cichocki N."/>
            <person name="Veneault-Fourrey C."/>
            <person name="LaButti K."/>
            <person name="Lindquist E.A."/>
            <person name="Lipzen A."/>
            <person name="Lundell T."/>
            <person name="Morin E."/>
            <person name="Murat C."/>
            <person name="Riley R."/>
            <person name="Ohm R."/>
            <person name="Sun H."/>
            <person name="Tunlid A."/>
            <person name="Henrissat B."/>
            <person name="Grigoriev I.V."/>
            <person name="Hibbett D.S."/>
            <person name="Martin F."/>
        </authorList>
    </citation>
    <scope>NUCLEOTIDE SEQUENCE [LARGE SCALE GENOMIC DNA]</scope>
    <source>
        <strain evidence="1 2">FD-317 M1</strain>
    </source>
</reference>
<evidence type="ECO:0000313" key="1">
    <source>
        <dbReference type="EMBL" id="KIK51956.1"/>
    </source>
</evidence>